<dbReference type="Proteomes" id="UP000292345">
    <property type="component" value="Unassembled WGS sequence"/>
</dbReference>
<dbReference type="PROSITE" id="PS51257">
    <property type="entry name" value="PROKAR_LIPOPROTEIN"/>
    <property type="match status" value="1"/>
</dbReference>
<keyword evidence="1" id="KW-0732">Signal</keyword>
<feature type="signal peptide" evidence="1">
    <location>
        <begin position="1"/>
        <end position="21"/>
    </location>
</feature>
<accession>A0A4Q7DXH2</accession>
<evidence type="ECO:0000313" key="2">
    <source>
        <dbReference type="EMBL" id="RZM72369.1"/>
    </source>
</evidence>
<comment type="caution">
    <text evidence="2">The sequence shown here is derived from an EMBL/GenBank/DDBJ whole genome shotgun (WGS) entry which is preliminary data.</text>
</comment>
<evidence type="ECO:0000313" key="3">
    <source>
        <dbReference type="Proteomes" id="UP000292345"/>
    </source>
</evidence>
<gene>
    <name evidence="2" type="ORF">C3B51_22070</name>
</gene>
<dbReference type="NCBIfam" id="NF047637">
    <property type="entry name" value="lipo_CC0125"/>
    <property type="match status" value="1"/>
</dbReference>
<sequence>MKQLRNLSLACITLAAVGCSAVSYQSMGIRGGYSEKKLNDNSYRVHYSGNGSVSLEQAIDFALLRSAVIAQQHGADTFTSSNHAANVSRSYAGTPGVYVSKPSVYLDIAVPAAQSDTKILACGQFSGLFTLMTLQNEVRAFNHNTQACIDEIQAKYQLSEQQVFENK</sequence>
<feature type="chain" id="PRO_5020669752" description="Lipoprotein" evidence="1">
    <location>
        <begin position="22"/>
        <end position="167"/>
    </location>
</feature>
<evidence type="ECO:0000256" key="1">
    <source>
        <dbReference type="SAM" id="SignalP"/>
    </source>
</evidence>
<evidence type="ECO:0008006" key="4">
    <source>
        <dbReference type="Google" id="ProtNLM"/>
    </source>
</evidence>
<name>A0A4Q7DXH2_9GAMM</name>
<dbReference type="RefSeq" id="WP_130246398.1">
    <property type="nucleotide sequence ID" value="NZ_PPUZ01000099.1"/>
</dbReference>
<dbReference type="AlphaFoldDB" id="A0A4Q7DXH2"/>
<reference evidence="2 3" key="1">
    <citation type="submission" date="2018-01" db="EMBL/GenBank/DDBJ databases">
        <title>Co-occurrence of chitin degradation, pigmentation and bioactivity in marine Pseudoalteromonas.</title>
        <authorList>
            <person name="Paulsen S."/>
            <person name="Gram L."/>
            <person name="Machado H."/>
        </authorList>
    </citation>
    <scope>NUCLEOTIDE SEQUENCE [LARGE SCALE GENOMIC DNA]</scope>
    <source>
        <strain evidence="2 3">S1946</strain>
    </source>
</reference>
<proteinExistence type="predicted"/>
<dbReference type="EMBL" id="PPUZ01000099">
    <property type="protein sequence ID" value="RZM72369.1"/>
    <property type="molecule type" value="Genomic_DNA"/>
</dbReference>
<protein>
    <recommendedName>
        <fullName evidence="4">Lipoprotein</fullName>
    </recommendedName>
</protein>
<organism evidence="2 3">
    <name type="scientific">Pseudoalteromonas rubra</name>
    <dbReference type="NCBI Taxonomy" id="43658"/>
    <lineage>
        <taxon>Bacteria</taxon>
        <taxon>Pseudomonadati</taxon>
        <taxon>Pseudomonadota</taxon>
        <taxon>Gammaproteobacteria</taxon>
        <taxon>Alteromonadales</taxon>
        <taxon>Pseudoalteromonadaceae</taxon>
        <taxon>Pseudoalteromonas</taxon>
    </lineage>
</organism>